<keyword evidence="5" id="KW-0378">Hydrolase</keyword>
<proteinExistence type="predicted"/>
<sequence>MTWKTRSAAILAGVVAAGSIAALGTGVSSAETAVSTIQYVALGDSAAAGPLVTAQDSSSPGCLRSLDNYPSVVARELGAQLTDMTCSSARSANVTDTAQSTFSGQVSPQATALGPDTDLVTITIGANDISLFPTVLSCVNPLPEPTGTSCRDKFTSGGVDQQRQMIENASTGWSSMIEVAQDRAPSARIVVVGYGTYIRSGGCPGTQPFWPRDADYLQSVIDYGNTVMAATAARYGVEYIDITETTAGHDICTDPATAYYTGIVPTQPAVPLHPTAAGMQAIGKTVADALS</sequence>
<dbReference type="GO" id="GO:0004806">
    <property type="term" value="F:triacylglycerol lipase activity"/>
    <property type="evidence" value="ECO:0007669"/>
    <property type="project" value="TreeGrafter"/>
</dbReference>
<evidence type="ECO:0000256" key="1">
    <source>
        <dbReference type="PIRSR" id="PIRSR637460-1"/>
    </source>
</evidence>
<evidence type="ECO:0000259" key="4">
    <source>
        <dbReference type="Pfam" id="PF13472"/>
    </source>
</evidence>
<dbReference type="RefSeq" id="WP_007730772.1">
    <property type="nucleotide sequence ID" value="NZ_CP063234.1"/>
</dbReference>
<feature type="domain" description="SGNH hydrolase-type esterase" evidence="4">
    <location>
        <begin position="41"/>
        <end position="281"/>
    </location>
</feature>
<dbReference type="Gene3D" id="3.40.50.1110">
    <property type="entry name" value="SGNH hydrolase"/>
    <property type="match status" value="1"/>
</dbReference>
<keyword evidence="2" id="KW-1015">Disulfide bond</keyword>
<reference evidence="5 6" key="1">
    <citation type="submission" date="2017-07" db="EMBL/GenBank/DDBJ databases">
        <title>Draft sequence of Rhodococcus enclensis 23b-28.</title>
        <authorList>
            <person name="Besaury L."/>
            <person name="Sancelme M."/>
            <person name="Amato P."/>
            <person name="Lallement A."/>
            <person name="Delort A.-M."/>
        </authorList>
    </citation>
    <scope>NUCLEOTIDE SEQUENCE [LARGE SCALE GENOMIC DNA]</scope>
    <source>
        <strain evidence="5 6">23b-28</strain>
    </source>
</reference>
<accession>A0A069JG19</accession>
<feature type="signal peptide" evidence="3">
    <location>
        <begin position="1"/>
        <end position="21"/>
    </location>
</feature>
<dbReference type="InterPro" id="IPR036514">
    <property type="entry name" value="SGNH_hydro_sf"/>
</dbReference>
<evidence type="ECO:0000313" key="6">
    <source>
        <dbReference type="Proteomes" id="UP000230886"/>
    </source>
</evidence>
<feature type="chain" id="PRO_5039352489" evidence="3">
    <location>
        <begin position="22"/>
        <end position="291"/>
    </location>
</feature>
<dbReference type="Proteomes" id="UP000230886">
    <property type="component" value="Unassembled WGS sequence"/>
</dbReference>
<protein>
    <submittedName>
        <fullName evidence="5">SGNH/GDSL hydrolase family protein</fullName>
    </submittedName>
</protein>
<feature type="active site" description="Nucleophile" evidence="1">
    <location>
        <position position="45"/>
    </location>
</feature>
<dbReference type="CDD" id="cd01823">
    <property type="entry name" value="SEST_like"/>
    <property type="match status" value="1"/>
</dbReference>
<dbReference type="SUPFAM" id="SSF52266">
    <property type="entry name" value="SGNH hydrolase"/>
    <property type="match status" value="1"/>
</dbReference>
<feature type="disulfide bond" evidence="2">
    <location>
        <begin position="62"/>
        <end position="86"/>
    </location>
</feature>
<accession>A0A2A5JER5</accession>
<dbReference type="GO" id="GO:0019433">
    <property type="term" value="P:triglyceride catabolic process"/>
    <property type="evidence" value="ECO:0007669"/>
    <property type="project" value="TreeGrafter"/>
</dbReference>
<feature type="disulfide bond" evidence="2">
    <location>
        <begin position="203"/>
        <end position="252"/>
    </location>
</feature>
<keyword evidence="3" id="KW-0732">Signal</keyword>
<evidence type="ECO:0000256" key="3">
    <source>
        <dbReference type="SAM" id="SignalP"/>
    </source>
</evidence>
<organism evidence="5 6">
    <name type="scientific">Rhodococcus qingshengii</name>
    <dbReference type="NCBI Taxonomy" id="334542"/>
    <lineage>
        <taxon>Bacteria</taxon>
        <taxon>Bacillati</taxon>
        <taxon>Actinomycetota</taxon>
        <taxon>Actinomycetes</taxon>
        <taxon>Mycobacteriales</taxon>
        <taxon>Nocardiaceae</taxon>
        <taxon>Rhodococcus</taxon>
        <taxon>Rhodococcus erythropolis group</taxon>
    </lineage>
</organism>
<evidence type="ECO:0000313" key="5">
    <source>
        <dbReference type="EMBL" id="PCK28068.1"/>
    </source>
</evidence>
<comment type="caution">
    <text evidence="5">The sequence shown here is derived from an EMBL/GenBank/DDBJ whole genome shotgun (WGS) entry which is preliminary data.</text>
</comment>
<name>A0A069JG19_RHOSG</name>
<feature type="disulfide bond" evidence="2">
    <location>
        <begin position="138"/>
        <end position="150"/>
    </location>
</feature>
<dbReference type="AlphaFoldDB" id="A0A069JG19"/>
<dbReference type="EMBL" id="NOVD01000003">
    <property type="protein sequence ID" value="PCK28068.1"/>
    <property type="molecule type" value="Genomic_DNA"/>
</dbReference>
<dbReference type="InterPro" id="IPR013830">
    <property type="entry name" value="SGNH_hydro"/>
</dbReference>
<feature type="active site" evidence="1">
    <location>
        <position position="273"/>
    </location>
</feature>
<evidence type="ECO:0000256" key="2">
    <source>
        <dbReference type="PIRSR" id="PIRSR637460-2"/>
    </source>
</evidence>
<dbReference type="InterPro" id="IPR037460">
    <property type="entry name" value="SEST-like"/>
</dbReference>
<dbReference type="Pfam" id="PF13472">
    <property type="entry name" value="Lipase_GDSL_2"/>
    <property type="match status" value="1"/>
</dbReference>
<gene>
    <name evidence="5" type="ORF">CHR55_06415</name>
</gene>
<dbReference type="PANTHER" id="PTHR37981:SF1">
    <property type="entry name" value="SGNH HYDROLASE-TYPE ESTERASE DOMAIN-CONTAINING PROTEIN"/>
    <property type="match status" value="1"/>
</dbReference>
<dbReference type="PANTHER" id="PTHR37981">
    <property type="entry name" value="LIPASE 2"/>
    <property type="match status" value="1"/>
</dbReference>